<reference evidence="2" key="2">
    <citation type="submission" date="2023-06" db="EMBL/GenBank/DDBJ databases">
        <authorList>
            <person name="Swenson N.G."/>
            <person name="Wegrzyn J.L."/>
            <person name="Mcevoy S.L."/>
        </authorList>
    </citation>
    <scope>NUCLEOTIDE SEQUENCE</scope>
    <source>
        <strain evidence="2">NS2018</strain>
        <tissue evidence="2">Leaf</tissue>
    </source>
</reference>
<name>A0AA39T1Y6_ACESA</name>
<evidence type="ECO:0000313" key="3">
    <source>
        <dbReference type="Proteomes" id="UP001168877"/>
    </source>
</evidence>
<proteinExistence type="predicted"/>
<gene>
    <name evidence="2" type="ORF">LWI29_001656</name>
</gene>
<dbReference type="Proteomes" id="UP001168877">
    <property type="component" value="Unassembled WGS sequence"/>
</dbReference>
<sequence length="190" mass="22449">MELLCVVLWRMWYLRNLLVHGRVSTGQEDIVCWCAGFMRDYMEANEYAYGCREQVLPSQISWQPPEESSYKLNCDAALDDRTNNRDEVSRSFTKLETRGIKSPEVLRNQKSEDEISRSSMKLEIRRKKSLEVLRNWKSEGRSPQKFYGTGNQRDVVPRSSTELKIRGSWSPEFLPDNRMLSRFYDNIYNE</sequence>
<reference evidence="2" key="1">
    <citation type="journal article" date="2022" name="Plant J.">
        <title>Strategies of tolerance reflected in two North American maple genomes.</title>
        <authorList>
            <person name="McEvoy S.L."/>
            <person name="Sezen U.U."/>
            <person name="Trouern-Trend A."/>
            <person name="McMahon S.M."/>
            <person name="Schaberg P.G."/>
            <person name="Yang J."/>
            <person name="Wegrzyn J.L."/>
            <person name="Swenson N.G."/>
        </authorList>
    </citation>
    <scope>NUCLEOTIDE SEQUENCE</scope>
    <source>
        <strain evidence="2">NS2018</strain>
    </source>
</reference>
<keyword evidence="1" id="KW-0732">Signal</keyword>
<keyword evidence="3" id="KW-1185">Reference proteome</keyword>
<organism evidence="2 3">
    <name type="scientific">Acer saccharum</name>
    <name type="common">Sugar maple</name>
    <dbReference type="NCBI Taxonomy" id="4024"/>
    <lineage>
        <taxon>Eukaryota</taxon>
        <taxon>Viridiplantae</taxon>
        <taxon>Streptophyta</taxon>
        <taxon>Embryophyta</taxon>
        <taxon>Tracheophyta</taxon>
        <taxon>Spermatophyta</taxon>
        <taxon>Magnoliopsida</taxon>
        <taxon>eudicotyledons</taxon>
        <taxon>Gunneridae</taxon>
        <taxon>Pentapetalae</taxon>
        <taxon>rosids</taxon>
        <taxon>malvids</taxon>
        <taxon>Sapindales</taxon>
        <taxon>Sapindaceae</taxon>
        <taxon>Hippocastanoideae</taxon>
        <taxon>Acereae</taxon>
        <taxon>Acer</taxon>
    </lineage>
</organism>
<accession>A0AA39T1Y6</accession>
<evidence type="ECO:0000313" key="2">
    <source>
        <dbReference type="EMBL" id="KAK0603126.1"/>
    </source>
</evidence>
<feature type="chain" id="PRO_5041330127" evidence="1">
    <location>
        <begin position="22"/>
        <end position="190"/>
    </location>
</feature>
<protein>
    <submittedName>
        <fullName evidence="2">Uncharacterized protein</fullName>
    </submittedName>
</protein>
<evidence type="ECO:0000256" key="1">
    <source>
        <dbReference type="SAM" id="SignalP"/>
    </source>
</evidence>
<dbReference type="AlphaFoldDB" id="A0AA39T1Y6"/>
<comment type="caution">
    <text evidence="2">The sequence shown here is derived from an EMBL/GenBank/DDBJ whole genome shotgun (WGS) entry which is preliminary data.</text>
</comment>
<dbReference type="EMBL" id="JAUESC010000002">
    <property type="protein sequence ID" value="KAK0603126.1"/>
    <property type="molecule type" value="Genomic_DNA"/>
</dbReference>
<feature type="signal peptide" evidence="1">
    <location>
        <begin position="1"/>
        <end position="21"/>
    </location>
</feature>